<proteinExistence type="predicted"/>
<keyword evidence="2" id="KW-0678">Repressor</keyword>
<dbReference type="Pfam" id="PF08598">
    <property type="entry name" value="Sds3"/>
    <property type="match status" value="1"/>
</dbReference>
<reference evidence="7" key="3">
    <citation type="submission" date="2015-02" db="UniProtKB">
        <authorList>
            <consortium name="EnsemblProtists"/>
        </authorList>
    </citation>
    <scope>IDENTIFICATION</scope>
    <source>
        <strain evidence="7">DAOM BR144</strain>
    </source>
</reference>
<dbReference type="eggNOG" id="ENOG502S4XI">
    <property type="taxonomic scope" value="Eukaryota"/>
</dbReference>
<feature type="region of interest" description="Disordered" evidence="6">
    <location>
        <begin position="330"/>
        <end position="356"/>
    </location>
</feature>
<keyword evidence="3" id="KW-0805">Transcription regulation</keyword>
<dbReference type="OMA" id="RRRTMYT"/>
<organism evidence="7 8">
    <name type="scientific">Globisporangium ultimum (strain ATCC 200006 / CBS 805.95 / DAOM BR144)</name>
    <name type="common">Pythium ultimum</name>
    <dbReference type="NCBI Taxonomy" id="431595"/>
    <lineage>
        <taxon>Eukaryota</taxon>
        <taxon>Sar</taxon>
        <taxon>Stramenopiles</taxon>
        <taxon>Oomycota</taxon>
        <taxon>Peronosporomycetes</taxon>
        <taxon>Pythiales</taxon>
        <taxon>Pythiaceae</taxon>
        <taxon>Globisporangium</taxon>
    </lineage>
</organism>
<dbReference type="InParanoid" id="K3X3N3"/>
<evidence type="ECO:0000256" key="2">
    <source>
        <dbReference type="ARBA" id="ARBA00022491"/>
    </source>
</evidence>
<comment type="subcellular location">
    <subcellularLocation>
        <location evidence="1">Nucleus</location>
    </subcellularLocation>
</comment>
<feature type="compositionally biased region" description="Acidic residues" evidence="6">
    <location>
        <begin position="37"/>
        <end position="53"/>
    </location>
</feature>
<feature type="region of interest" description="Disordered" evidence="6">
    <location>
        <begin position="1"/>
        <end position="59"/>
    </location>
</feature>
<evidence type="ECO:0000256" key="6">
    <source>
        <dbReference type="SAM" id="MobiDB-lite"/>
    </source>
</evidence>
<sequence length="403" mass="44694">MRPPVRHGDNPSVFARPCTASRSFSSGAHDGSSSSSNEEDEDDNDDGGEDADLPSDAASLEDELARVQETIQRLEEGTDDDFVLGCEMLLASKQSHVTRAYANFERFKSTAIQLYEYECEQAKVRYHARCAQLQNEMREEFEREIQRLKNTRDGVSVMDRRRLTRNSGGGMDEKGKSRQGTSSSTASSELHPAAGNNGSGNPHNAFSAAEEAHRVQYEEKKRLEVLLSKTPVFQQLNQRVNSEDVSQDLAAITQAVQTRRRVCHQSYSATDAASVVTKEGSASMVVASHGSKDDRCRSYNGARRLVYNPAMLQEGDNVVVYRVQKCLSNGDGQETKQSRPEDEDSADEELSSSKEQVMSGVITASTSTHVFLLQPNGKFDTIEVSDWKANRIQIHAVSTKRKR</sequence>
<reference evidence="8" key="1">
    <citation type="journal article" date="2010" name="Genome Biol.">
        <title>Genome sequence of the necrotrophic plant pathogen Pythium ultimum reveals original pathogenicity mechanisms and effector repertoire.</title>
        <authorList>
            <person name="Levesque C.A."/>
            <person name="Brouwer H."/>
            <person name="Cano L."/>
            <person name="Hamilton J.P."/>
            <person name="Holt C."/>
            <person name="Huitema E."/>
            <person name="Raffaele S."/>
            <person name="Robideau G.P."/>
            <person name="Thines M."/>
            <person name="Win J."/>
            <person name="Zerillo M.M."/>
            <person name="Beakes G.W."/>
            <person name="Boore J.L."/>
            <person name="Busam D."/>
            <person name="Dumas B."/>
            <person name="Ferriera S."/>
            <person name="Fuerstenberg S.I."/>
            <person name="Gachon C.M."/>
            <person name="Gaulin E."/>
            <person name="Govers F."/>
            <person name="Grenville-Briggs L."/>
            <person name="Horner N."/>
            <person name="Hostetler J."/>
            <person name="Jiang R.H."/>
            <person name="Johnson J."/>
            <person name="Krajaejun T."/>
            <person name="Lin H."/>
            <person name="Meijer H.J."/>
            <person name="Moore B."/>
            <person name="Morris P."/>
            <person name="Phuntmart V."/>
            <person name="Puiu D."/>
            <person name="Shetty J."/>
            <person name="Stajich J.E."/>
            <person name="Tripathy S."/>
            <person name="Wawra S."/>
            <person name="van West P."/>
            <person name="Whitty B.R."/>
            <person name="Coutinho P.M."/>
            <person name="Henrissat B."/>
            <person name="Martin F."/>
            <person name="Thomas P.D."/>
            <person name="Tyler B.M."/>
            <person name="De Vries R.P."/>
            <person name="Kamoun S."/>
            <person name="Yandell M."/>
            <person name="Tisserat N."/>
            <person name="Buell C.R."/>
        </authorList>
    </citation>
    <scope>NUCLEOTIDE SEQUENCE</scope>
    <source>
        <strain evidence="8">DAOM:BR144</strain>
    </source>
</reference>
<feature type="compositionally biased region" description="Low complexity" evidence="6">
    <location>
        <begin position="23"/>
        <end position="36"/>
    </location>
</feature>
<evidence type="ECO:0000313" key="8">
    <source>
        <dbReference type="Proteomes" id="UP000019132"/>
    </source>
</evidence>
<dbReference type="VEuPathDB" id="FungiDB:PYU1_G011806"/>
<feature type="region of interest" description="Disordered" evidence="6">
    <location>
        <begin position="152"/>
        <end position="213"/>
    </location>
</feature>
<reference evidence="8" key="2">
    <citation type="submission" date="2010-04" db="EMBL/GenBank/DDBJ databases">
        <authorList>
            <person name="Buell R."/>
            <person name="Hamilton J."/>
            <person name="Hostetler J."/>
        </authorList>
    </citation>
    <scope>NUCLEOTIDE SEQUENCE [LARGE SCALE GENOMIC DNA]</scope>
    <source>
        <strain evidence="8">DAOM:BR144</strain>
    </source>
</reference>
<dbReference type="GO" id="GO:0005654">
    <property type="term" value="C:nucleoplasm"/>
    <property type="evidence" value="ECO:0007669"/>
    <property type="project" value="UniProtKB-ARBA"/>
</dbReference>
<dbReference type="AlphaFoldDB" id="K3X3N3"/>
<keyword evidence="5" id="KW-0539">Nucleus</keyword>
<accession>K3X3N3</accession>
<dbReference type="Proteomes" id="UP000019132">
    <property type="component" value="Unassembled WGS sequence"/>
</dbReference>
<dbReference type="InterPro" id="IPR013907">
    <property type="entry name" value="Sds3"/>
</dbReference>
<dbReference type="HOGENOM" id="CLU_689790_0_0_1"/>
<keyword evidence="8" id="KW-1185">Reference proteome</keyword>
<evidence type="ECO:0000256" key="5">
    <source>
        <dbReference type="ARBA" id="ARBA00023242"/>
    </source>
</evidence>
<dbReference type="SMART" id="SM01401">
    <property type="entry name" value="Sds3"/>
    <property type="match status" value="1"/>
</dbReference>
<dbReference type="EnsemblProtists" id="PYU1_T011832">
    <property type="protein sequence ID" value="PYU1_T011832"/>
    <property type="gene ID" value="PYU1_G011806"/>
</dbReference>
<protein>
    <submittedName>
        <fullName evidence="7">Uncharacterized protein</fullName>
    </submittedName>
</protein>
<evidence type="ECO:0000313" key="7">
    <source>
        <dbReference type="EnsemblProtists" id="PYU1_T011832"/>
    </source>
</evidence>
<evidence type="ECO:0000256" key="1">
    <source>
        <dbReference type="ARBA" id="ARBA00004123"/>
    </source>
</evidence>
<evidence type="ECO:0000256" key="3">
    <source>
        <dbReference type="ARBA" id="ARBA00023015"/>
    </source>
</evidence>
<name>K3X3N3_GLOUD</name>
<dbReference type="GO" id="GO:0010468">
    <property type="term" value="P:regulation of gene expression"/>
    <property type="evidence" value="ECO:0007669"/>
    <property type="project" value="UniProtKB-ARBA"/>
</dbReference>
<keyword evidence="4" id="KW-0804">Transcription</keyword>
<evidence type="ECO:0000256" key="4">
    <source>
        <dbReference type="ARBA" id="ARBA00023163"/>
    </source>
</evidence>
<dbReference type="EMBL" id="GL376637">
    <property type="status" value="NOT_ANNOTATED_CDS"/>
    <property type="molecule type" value="Genomic_DNA"/>
</dbReference>
<feature type="compositionally biased region" description="Acidic residues" evidence="6">
    <location>
        <begin position="341"/>
        <end position="350"/>
    </location>
</feature>